<dbReference type="OrthoDB" id="5297205at2"/>
<dbReference type="Proteomes" id="UP000434052">
    <property type="component" value="Unassembled WGS sequence"/>
</dbReference>
<accession>A0A6P1ZG44</accession>
<dbReference type="EMBL" id="QMIF01000007">
    <property type="protein sequence ID" value="TVM33477.1"/>
    <property type="molecule type" value="Genomic_DNA"/>
</dbReference>
<dbReference type="Gene3D" id="3.60.20.40">
    <property type="match status" value="1"/>
</dbReference>
<dbReference type="Gene3D" id="1.10.246.130">
    <property type="match status" value="1"/>
</dbReference>
<dbReference type="InterPro" id="IPR043137">
    <property type="entry name" value="GGT_ssub_C"/>
</dbReference>
<dbReference type="InterPro" id="IPR052896">
    <property type="entry name" value="GGT-like_enzyme"/>
</dbReference>
<dbReference type="PANTHER" id="PTHR43881:SF1">
    <property type="entry name" value="GAMMA-GLUTAMYLTRANSPEPTIDASE (AFU_ORTHOLOGUE AFUA_4G13580)"/>
    <property type="match status" value="1"/>
</dbReference>
<keyword evidence="1" id="KW-0808">Transferase</keyword>
<dbReference type="Pfam" id="PF01019">
    <property type="entry name" value="G_glu_transpept"/>
    <property type="match status" value="1"/>
</dbReference>
<evidence type="ECO:0000313" key="1">
    <source>
        <dbReference type="EMBL" id="TVM33477.1"/>
    </source>
</evidence>
<dbReference type="InterPro" id="IPR043138">
    <property type="entry name" value="GGT_lsub"/>
</dbReference>
<dbReference type="SUPFAM" id="SSF56235">
    <property type="entry name" value="N-terminal nucleophile aminohydrolases (Ntn hydrolases)"/>
    <property type="match status" value="1"/>
</dbReference>
<dbReference type="AlphaFoldDB" id="A0A6P1ZG44"/>
<proteinExistence type="predicted"/>
<organism evidence="1 2">
    <name type="scientific">Oceanidesulfovibrio marinus</name>
    <dbReference type="NCBI Taxonomy" id="370038"/>
    <lineage>
        <taxon>Bacteria</taxon>
        <taxon>Pseudomonadati</taxon>
        <taxon>Thermodesulfobacteriota</taxon>
        <taxon>Desulfovibrionia</taxon>
        <taxon>Desulfovibrionales</taxon>
        <taxon>Desulfovibrionaceae</taxon>
        <taxon>Oceanidesulfovibrio</taxon>
    </lineage>
</organism>
<gene>
    <name evidence="1" type="ORF">DQK91_12095</name>
</gene>
<sequence length="555" mass="57233">MPARDPDLIFRSRRSPVCGTRHAAASSQPLATWIGMRILENGGSAADAAVAMAAVLAVVEPCSTGLGGDAFALYYDAEHGAVHALNGSGRSPSALTPAVMASHNIAGAIPPLSPLAVTVPGACGAWADLSRRFGRLGLGPCLEPAVELAESGFAIGPVTASLWRDGMEHQLIPAGDPGDLMPAGRAPAAGERITNKALAGVLKRIAADGPAAFYQGEIAATIARAVQDKGGVLAPDDLARHLEANEAEGVWSESMSTTLGKKVRIHECPPNSQGIVALIALAILEAVDANLSSPSPSAYDCHLMVEALRLAFAEAHRHVSDPRSMDTPAEALLDPERITELACLVDPEKCLNLPEGSPPGTSDTVYFCVVDGQGNACSMVNSNYLGFGSGIVPPGLGFSLQNRGANFSLQAGHPNEVGPNKRPYHTIIPSMATRAEDGALLGPFGVMGGFMQPQGHVQVAVNLFCRGGDGLDPQTALDLPRFCIPDGDPTSGVALEDGMDIKITLGLAGTGHMLGTVTGMGRSLFGRGQIILRNPESGCLAAGSDPRADGLALAR</sequence>
<reference evidence="1 2" key="1">
    <citation type="submission" date="2018-06" db="EMBL/GenBank/DDBJ databases">
        <title>Complete genome of Desulfovibrio marinus P48SEP.</title>
        <authorList>
            <person name="Crispim J.S."/>
            <person name="Vidigal P.M.P."/>
            <person name="Silva L.C.F."/>
            <person name="Araujo L.C."/>
            <person name="Laguardia C.N."/>
            <person name="Dias R.S."/>
            <person name="Sousa M.P."/>
            <person name="Paula S.O."/>
            <person name="Silva C."/>
        </authorList>
    </citation>
    <scope>NUCLEOTIDE SEQUENCE [LARGE SCALE GENOMIC DNA]</scope>
    <source>
        <strain evidence="1 2">P48SEP</strain>
    </source>
</reference>
<dbReference type="GO" id="GO:0016740">
    <property type="term" value="F:transferase activity"/>
    <property type="evidence" value="ECO:0007669"/>
    <property type="project" value="UniProtKB-KW"/>
</dbReference>
<dbReference type="PANTHER" id="PTHR43881">
    <property type="entry name" value="GAMMA-GLUTAMYLTRANSPEPTIDASE (AFU_ORTHOLOGUE AFUA_4G13580)"/>
    <property type="match status" value="1"/>
</dbReference>
<comment type="caution">
    <text evidence="1">The sequence shown here is derived from an EMBL/GenBank/DDBJ whole genome shotgun (WGS) entry which is preliminary data.</text>
</comment>
<dbReference type="InterPro" id="IPR029055">
    <property type="entry name" value="Ntn_hydrolases_N"/>
</dbReference>
<evidence type="ECO:0000313" key="2">
    <source>
        <dbReference type="Proteomes" id="UP000434052"/>
    </source>
</evidence>
<name>A0A6P1ZG44_9BACT</name>
<dbReference type="PRINTS" id="PR01210">
    <property type="entry name" value="GGTRANSPTASE"/>
</dbReference>
<protein>
    <submittedName>
        <fullName evidence="1">Gamma-glutamyltransferase</fullName>
    </submittedName>
</protein>